<dbReference type="InterPro" id="IPR052025">
    <property type="entry name" value="Xyloglucanase_GH74"/>
</dbReference>
<keyword evidence="1 3" id="KW-0732">Signal</keyword>
<protein>
    <submittedName>
        <fullName evidence="6">Por secretion system C-terminal sorting domain-containing protein</fullName>
    </submittedName>
</protein>
<feature type="domain" description="Sortilin N-terminal" evidence="4">
    <location>
        <begin position="155"/>
        <end position="354"/>
    </location>
</feature>
<dbReference type="STRING" id="1434700.SAMN06296427_101524"/>
<dbReference type="CDD" id="cd15482">
    <property type="entry name" value="Sialidase_non-viral"/>
    <property type="match status" value="1"/>
</dbReference>
<evidence type="ECO:0000256" key="3">
    <source>
        <dbReference type="SAM" id="SignalP"/>
    </source>
</evidence>
<evidence type="ECO:0000256" key="1">
    <source>
        <dbReference type="ARBA" id="ARBA00022729"/>
    </source>
</evidence>
<evidence type="ECO:0000259" key="5">
    <source>
        <dbReference type="Pfam" id="PF18962"/>
    </source>
</evidence>
<dbReference type="InterPro" id="IPR026444">
    <property type="entry name" value="Secre_tail"/>
</dbReference>
<dbReference type="Pfam" id="PF15902">
    <property type="entry name" value="Sortilin-Vps10"/>
    <property type="match status" value="1"/>
</dbReference>
<dbReference type="NCBIfam" id="TIGR04183">
    <property type="entry name" value="Por_Secre_tail"/>
    <property type="match status" value="1"/>
</dbReference>
<evidence type="ECO:0000256" key="2">
    <source>
        <dbReference type="ARBA" id="ARBA00022737"/>
    </source>
</evidence>
<gene>
    <name evidence="6" type="ORF">SAMN06296427_101524</name>
</gene>
<name>A0A1W1YLC8_9FLAO</name>
<dbReference type="SUPFAM" id="SSF110296">
    <property type="entry name" value="Oligoxyloglucan reducing end-specific cellobiohydrolase"/>
    <property type="match status" value="2"/>
</dbReference>
<dbReference type="InterPro" id="IPR031778">
    <property type="entry name" value="Sortilin_N"/>
</dbReference>
<dbReference type="PANTHER" id="PTHR43739">
    <property type="entry name" value="XYLOGLUCANASE (EUROFUNG)"/>
    <property type="match status" value="1"/>
</dbReference>
<dbReference type="EMBL" id="FWXS01000001">
    <property type="protein sequence ID" value="SMC36987.1"/>
    <property type="molecule type" value="Genomic_DNA"/>
</dbReference>
<keyword evidence="7" id="KW-1185">Reference proteome</keyword>
<dbReference type="AlphaFoldDB" id="A0A1W1YLC8"/>
<feature type="domain" description="Secretion system C-terminal sorting" evidence="5">
    <location>
        <begin position="766"/>
        <end position="839"/>
    </location>
</feature>
<dbReference type="OrthoDB" id="9757947at2"/>
<dbReference type="GO" id="GO:0010411">
    <property type="term" value="P:xyloglucan metabolic process"/>
    <property type="evidence" value="ECO:0007669"/>
    <property type="project" value="TreeGrafter"/>
</dbReference>
<dbReference type="Pfam" id="PF18962">
    <property type="entry name" value="Por_Secre_tail"/>
    <property type="match status" value="1"/>
</dbReference>
<dbReference type="RefSeq" id="WP_084015843.1">
    <property type="nucleotide sequence ID" value="NZ_FWXS01000001.1"/>
</dbReference>
<evidence type="ECO:0000313" key="6">
    <source>
        <dbReference type="EMBL" id="SMC36987.1"/>
    </source>
</evidence>
<accession>A0A1W1YLC8</accession>
<sequence>MRKLFTSILSVSALSIAFGQELSLNAPTHLEAKVNSNQFDEQVAAYDAFWEGKDPNKRGSGFKQMQRWQQLWKYEVKEDGTLPTAQELAASWNELLSIQNNNRFTNTNDSNWTPLGPFTHSNQGSWSSGQGRVNVTLIDPNNPDKIYIGAPDGGLWVSPDHGQSWDALTEYLPSLGVSGIAVDYNNSNIIYISTGDEDASDSYGIGVYKSTDGGATWNPTGTTITGGNSVMGEIYIHPSNSNILWVVSSEGLFKTTDAGASWTKTQEGRVKEIRLKPNNPDIIYLVQQVGNAINLLKSTDGGNNFSNMQVLANSGRTAIDVTAANPEYIYVLVSNSNDSFKQLMRSADSGATFEVRNSTTDIYDGSQQAWFDLALVASDTDPEMIFTGTLNVWKSTNGGTSFTRGAVWSDPNAVNYTHADIHDLKFFNDKLYVGSDGGIYVSDDNGATFSDKTKNGLNIGQFYRIDVAPETSSRIVGGLQDNGGYAFVDNNWINFYGADGMDAAINPTNSNMYYGFIQFGGQMHRFNAGNPSGNGSLAANGPEQGNWVTPLEYGSTNVLYAGYSRLYRSTGGAFSVASSTTFSPMLDHIRVDPTNDKRILVANSNTVRLAEGQDEYPLEFTTLPSPGVWGGPITSVEFNQNTPTTLYVTSASRVFKSTDSGATWENITRNLPAAQTKYVIAHQKNSPNNTLYIATRNAVWYTNDDLTEWILFNTNLPHSRVTDLEINTVEGHVVISTYGRGVWRSPVTETSLSVEEVSGNDNSALIYPNPVSSGKAKLSMLIEEPAEVTVHSIDGKLVKQQSLKRIDNQTDLDFSGLSKGTYVITIKSEKHLIRKKVLVK</sequence>
<proteinExistence type="predicted"/>
<organism evidence="6 7">
    <name type="scientific">Moheibacter sediminis</name>
    <dbReference type="NCBI Taxonomy" id="1434700"/>
    <lineage>
        <taxon>Bacteria</taxon>
        <taxon>Pseudomonadati</taxon>
        <taxon>Bacteroidota</taxon>
        <taxon>Flavobacteriia</taxon>
        <taxon>Flavobacteriales</taxon>
        <taxon>Weeksellaceae</taxon>
        <taxon>Moheibacter</taxon>
    </lineage>
</organism>
<reference evidence="7" key="1">
    <citation type="submission" date="2017-04" db="EMBL/GenBank/DDBJ databases">
        <authorList>
            <person name="Varghese N."/>
            <person name="Submissions S."/>
        </authorList>
    </citation>
    <scope>NUCLEOTIDE SEQUENCE [LARGE SCALE GENOMIC DNA]</scope>
    <source>
        <strain evidence="7">CGMCC 1.12708</strain>
    </source>
</reference>
<feature type="chain" id="PRO_5013275176" evidence="3">
    <location>
        <begin position="20"/>
        <end position="840"/>
    </location>
</feature>
<dbReference type="PANTHER" id="PTHR43739:SF5">
    <property type="entry name" value="EXO-ALPHA-SIALIDASE"/>
    <property type="match status" value="1"/>
</dbReference>
<dbReference type="InterPro" id="IPR015943">
    <property type="entry name" value="WD40/YVTN_repeat-like_dom_sf"/>
</dbReference>
<dbReference type="Gene3D" id="2.130.10.10">
    <property type="entry name" value="YVTN repeat-like/Quinoprotein amine dehydrogenase"/>
    <property type="match status" value="4"/>
</dbReference>
<evidence type="ECO:0000313" key="7">
    <source>
        <dbReference type="Proteomes" id="UP000192393"/>
    </source>
</evidence>
<keyword evidence="2" id="KW-0677">Repeat</keyword>
<evidence type="ECO:0000259" key="4">
    <source>
        <dbReference type="Pfam" id="PF15902"/>
    </source>
</evidence>
<feature type="signal peptide" evidence="3">
    <location>
        <begin position="1"/>
        <end position="19"/>
    </location>
</feature>
<dbReference type="Proteomes" id="UP000192393">
    <property type="component" value="Unassembled WGS sequence"/>
</dbReference>